<feature type="chain" id="PRO_5045641993" evidence="1">
    <location>
        <begin position="31"/>
        <end position="265"/>
    </location>
</feature>
<dbReference type="PANTHER" id="PTHR34387:SF1">
    <property type="entry name" value="PERIPLASMIC IMMUNOGENIC PROTEIN"/>
    <property type="match status" value="1"/>
</dbReference>
<comment type="caution">
    <text evidence="2">The sequence shown here is derived from an EMBL/GenBank/DDBJ whole genome shotgun (WGS) entry which is preliminary data.</text>
</comment>
<reference evidence="2 3" key="1">
    <citation type="submission" date="2022-08" db="EMBL/GenBank/DDBJ databases">
        <title>Reclassification of Massilia species as members of the genera Telluria, Duganella, Pseudoduganella, Mokoshia gen. nov. and Zemynaea gen. nov. using orthogonal and non-orthogonal genome-based approaches.</title>
        <authorList>
            <person name="Bowman J.P."/>
        </authorList>
    </citation>
    <scope>NUCLEOTIDE SEQUENCE [LARGE SCALE GENOMIC DNA]</scope>
    <source>
        <strain evidence="2 3">LMG 28164</strain>
    </source>
</reference>
<keyword evidence="3" id="KW-1185">Reference proteome</keyword>
<protein>
    <submittedName>
        <fullName evidence="2">SIMPL domain-containing protein</fullName>
    </submittedName>
</protein>
<feature type="signal peptide" evidence="1">
    <location>
        <begin position="1"/>
        <end position="30"/>
    </location>
</feature>
<proteinExistence type="predicted"/>
<evidence type="ECO:0000256" key="1">
    <source>
        <dbReference type="SAM" id="SignalP"/>
    </source>
</evidence>
<dbReference type="PANTHER" id="PTHR34387">
    <property type="entry name" value="SLR1258 PROTEIN"/>
    <property type="match status" value="1"/>
</dbReference>
<name>A0ABT2A0L8_9BURK</name>
<dbReference type="Pfam" id="PF04402">
    <property type="entry name" value="SIMPL"/>
    <property type="match status" value="1"/>
</dbReference>
<organism evidence="2 3">
    <name type="scientific">Massilia norwichensis</name>
    <dbReference type="NCBI Taxonomy" id="1442366"/>
    <lineage>
        <taxon>Bacteria</taxon>
        <taxon>Pseudomonadati</taxon>
        <taxon>Pseudomonadota</taxon>
        <taxon>Betaproteobacteria</taxon>
        <taxon>Burkholderiales</taxon>
        <taxon>Oxalobacteraceae</taxon>
        <taxon>Telluria group</taxon>
        <taxon>Massilia</taxon>
    </lineage>
</organism>
<dbReference type="EMBL" id="JANUGX010000001">
    <property type="protein sequence ID" value="MCS0587724.1"/>
    <property type="molecule type" value="Genomic_DNA"/>
</dbReference>
<dbReference type="Gene3D" id="3.30.70.2970">
    <property type="entry name" value="Protein of unknown function (DUF541), domain 2"/>
    <property type="match status" value="1"/>
</dbReference>
<dbReference type="InterPro" id="IPR007497">
    <property type="entry name" value="SIMPL/DUF541"/>
</dbReference>
<dbReference type="RefSeq" id="WP_258843557.1">
    <property type="nucleotide sequence ID" value="NZ_JANUGX010000001.1"/>
</dbReference>
<accession>A0ABT2A0L8</accession>
<dbReference type="InterPro" id="IPR052022">
    <property type="entry name" value="26kDa_periplasmic_antigen"/>
</dbReference>
<sequence>MLNMKPFLPILTACAMAVAALSLPAGPALASPIPDYPFAHVNGSSYRVEMPDIASLDFQVVAEGTDPAAARATIDARMAEVRELMQRLSIDVEEMQVREVRQGLRKQPAADGQAVYELSCDVKINLRNVANWPALAGGLLGKPNLDSFAADFDLSTMNKVTDEMVAEAVVDARHQAEVMATAAGRRLGPAMAMTSDAIKKLGTNLGLERDEFRGERRQARRPANQSAAEIDRDVFIMVQALKLRQSVDMVYRLENAAPARARKAK</sequence>
<evidence type="ECO:0000313" key="2">
    <source>
        <dbReference type="EMBL" id="MCS0587724.1"/>
    </source>
</evidence>
<keyword evidence="1" id="KW-0732">Signal</keyword>
<dbReference type="Gene3D" id="3.30.110.170">
    <property type="entry name" value="Protein of unknown function (DUF541), domain 1"/>
    <property type="match status" value="1"/>
</dbReference>
<evidence type="ECO:0000313" key="3">
    <source>
        <dbReference type="Proteomes" id="UP001205560"/>
    </source>
</evidence>
<dbReference type="Proteomes" id="UP001205560">
    <property type="component" value="Unassembled WGS sequence"/>
</dbReference>
<gene>
    <name evidence="2" type="ORF">NX782_00730</name>
</gene>